<feature type="transmembrane region" description="Helical" evidence="7">
    <location>
        <begin position="271"/>
        <end position="292"/>
    </location>
</feature>
<evidence type="ECO:0000259" key="8">
    <source>
        <dbReference type="Pfam" id="PF06738"/>
    </source>
</evidence>
<dbReference type="InterPro" id="IPR010619">
    <property type="entry name" value="ThrE-like_N"/>
</dbReference>
<evidence type="ECO:0000256" key="1">
    <source>
        <dbReference type="ARBA" id="ARBA00004651"/>
    </source>
</evidence>
<evidence type="ECO:0000313" key="11">
    <source>
        <dbReference type="Proteomes" id="UP000051330"/>
    </source>
</evidence>
<evidence type="ECO:0000256" key="6">
    <source>
        <dbReference type="ARBA" id="ARBA00034125"/>
    </source>
</evidence>
<evidence type="ECO:0008006" key="12">
    <source>
        <dbReference type="Google" id="ProtNLM"/>
    </source>
</evidence>
<feature type="transmembrane region" description="Helical" evidence="7">
    <location>
        <begin position="358"/>
        <end position="377"/>
    </location>
</feature>
<feature type="transmembrane region" description="Helical" evidence="7">
    <location>
        <begin position="176"/>
        <end position="192"/>
    </location>
</feature>
<comment type="similarity">
    <text evidence="6">Belongs to the ThrE exporter (TC 2.A.79) family.</text>
</comment>
<keyword evidence="3 7" id="KW-0812">Transmembrane</keyword>
<feature type="transmembrane region" description="Helical" evidence="7">
    <location>
        <begin position="335"/>
        <end position="352"/>
    </location>
</feature>
<dbReference type="InterPro" id="IPR024528">
    <property type="entry name" value="ThrE_2"/>
</dbReference>
<dbReference type="RefSeq" id="WP_420806840.1">
    <property type="nucleotide sequence ID" value="NZ_AZEC01000004.1"/>
</dbReference>
<evidence type="ECO:0000259" key="9">
    <source>
        <dbReference type="Pfam" id="PF12821"/>
    </source>
</evidence>
<keyword evidence="5 7" id="KW-0472">Membrane</keyword>
<evidence type="ECO:0000256" key="3">
    <source>
        <dbReference type="ARBA" id="ARBA00022692"/>
    </source>
</evidence>
<dbReference type="GO" id="GO:0005886">
    <property type="term" value="C:plasma membrane"/>
    <property type="evidence" value="ECO:0007669"/>
    <property type="project" value="UniProtKB-SubCell"/>
</dbReference>
<accession>A0A0R1N4V8</accession>
<keyword evidence="4 7" id="KW-1133">Transmembrane helix</keyword>
<dbReference type="InterPro" id="IPR050539">
    <property type="entry name" value="ThrE_Dicarb/AminoAcid_Exp"/>
</dbReference>
<dbReference type="AlphaFoldDB" id="A0A0R1N4V8"/>
<dbReference type="STRING" id="1423792.FD09_GL002159"/>
<feature type="transmembrane region" description="Helical" evidence="7">
    <location>
        <begin position="152"/>
        <end position="170"/>
    </location>
</feature>
<keyword evidence="2" id="KW-1003">Cell membrane</keyword>
<feature type="transmembrane region" description="Helical" evidence="7">
    <location>
        <begin position="304"/>
        <end position="328"/>
    </location>
</feature>
<feature type="transmembrane region" description="Helical" evidence="7">
    <location>
        <begin position="419"/>
        <end position="443"/>
    </location>
</feature>
<reference evidence="10 11" key="1">
    <citation type="journal article" date="2015" name="Genome Announc.">
        <title>Expanding the biotechnology potential of lactobacilli through comparative genomics of 213 strains and associated genera.</title>
        <authorList>
            <person name="Sun Z."/>
            <person name="Harris H.M."/>
            <person name="McCann A."/>
            <person name="Guo C."/>
            <person name="Argimon S."/>
            <person name="Zhang W."/>
            <person name="Yang X."/>
            <person name="Jeffery I.B."/>
            <person name="Cooney J.C."/>
            <person name="Kagawa T.F."/>
            <person name="Liu W."/>
            <person name="Song Y."/>
            <person name="Salvetti E."/>
            <person name="Wrobel A."/>
            <person name="Rasinkangas P."/>
            <person name="Parkhill J."/>
            <person name="Rea M.C."/>
            <person name="O'Sullivan O."/>
            <person name="Ritari J."/>
            <person name="Douillard F.P."/>
            <person name="Paul Ross R."/>
            <person name="Yang R."/>
            <person name="Briner A.E."/>
            <person name="Felis G.E."/>
            <person name="de Vos W.M."/>
            <person name="Barrangou R."/>
            <person name="Klaenhammer T.R."/>
            <person name="Caufield P.W."/>
            <person name="Cui Y."/>
            <person name="Zhang H."/>
            <person name="O'Toole P.W."/>
        </authorList>
    </citation>
    <scope>NUCLEOTIDE SEQUENCE [LARGE SCALE GENOMIC DNA]</scope>
    <source>
        <strain evidence="10 11">DSM 12744</strain>
    </source>
</reference>
<feature type="transmembrane region" description="Helical" evidence="7">
    <location>
        <begin position="237"/>
        <end position="259"/>
    </location>
</feature>
<organism evidence="10 11">
    <name type="scientific">Schleiferilactobacillus perolens DSM 12744</name>
    <dbReference type="NCBI Taxonomy" id="1423792"/>
    <lineage>
        <taxon>Bacteria</taxon>
        <taxon>Bacillati</taxon>
        <taxon>Bacillota</taxon>
        <taxon>Bacilli</taxon>
        <taxon>Lactobacillales</taxon>
        <taxon>Lactobacillaceae</taxon>
        <taxon>Schleiferilactobacillus</taxon>
    </lineage>
</organism>
<proteinExistence type="inferred from homology"/>
<gene>
    <name evidence="10" type="ORF">FD09_GL002159</name>
</gene>
<name>A0A0R1N4V8_9LACO</name>
<keyword evidence="11" id="KW-1185">Reference proteome</keyword>
<dbReference type="Proteomes" id="UP000051330">
    <property type="component" value="Unassembled WGS sequence"/>
</dbReference>
<dbReference type="PANTHER" id="PTHR34390">
    <property type="entry name" value="UPF0442 PROTEIN YJJB-RELATED"/>
    <property type="match status" value="1"/>
</dbReference>
<feature type="domain" description="Threonine/Serine exporter ThrE" evidence="9">
    <location>
        <begin position="314"/>
        <end position="440"/>
    </location>
</feature>
<feature type="transmembrane region" description="Helical" evidence="7">
    <location>
        <begin position="204"/>
        <end position="231"/>
    </location>
</feature>
<dbReference type="EMBL" id="AZEC01000004">
    <property type="protein sequence ID" value="KRL13332.1"/>
    <property type="molecule type" value="Genomic_DNA"/>
</dbReference>
<dbReference type="GO" id="GO:0022857">
    <property type="term" value="F:transmembrane transporter activity"/>
    <property type="evidence" value="ECO:0007669"/>
    <property type="project" value="InterPro"/>
</dbReference>
<comment type="caution">
    <text evidence="10">The sequence shown here is derived from an EMBL/GenBank/DDBJ whole genome shotgun (WGS) entry which is preliminary data.</text>
</comment>
<comment type="subcellular location">
    <subcellularLocation>
        <location evidence="1">Cell membrane</location>
        <topology evidence="1">Multi-pass membrane protein</topology>
    </subcellularLocation>
</comment>
<evidence type="ECO:0000313" key="10">
    <source>
        <dbReference type="EMBL" id="KRL13332.1"/>
    </source>
</evidence>
<dbReference type="Pfam" id="PF06738">
    <property type="entry name" value="ThrE"/>
    <property type="match status" value="1"/>
</dbReference>
<feature type="domain" description="Threonine/serine exporter-like N-terminal" evidence="8">
    <location>
        <begin position="47"/>
        <end position="292"/>
    </location>
</feature>
<feature type="transmembrane region" description="Helical" evidence="7">
    <location>
        <begin position="389"/>
        <end position="407"/>
    </location>
</feature>
<evidence type="ECO:0000256" key="5">
    <source>
        <dbReference type="ARBA" id="ARBA00023136"/>
    </source>
</evidence>
<protein>
    <recommendedName>
        <fullName evidence="12">Integral membrane protein</fullName>
    </recommendedName>
</protein>
<dbReference type="PATRIC" id="fig|1423792.3.peg.2201"/>
<dbReference type="PANTHER" id="PTHR34390:SF2">
    <property type="entry name" value="SUCCINATE TRANSPORTER SUBUNIT YJJP-RELATED"/>
    <property type="match status" value="1"/>
</dbReference>
<evidence type="ECO:0000256" key="7">
    <source>
        <dbReference type="SAM" id="Phobius"/>
    </source>
</evidence>
<sequence>MDDKKHYRLKSTWKLSERHHMAIPWDQLVREADLPAIDAGIAERSAIVGRIGIILLSCGTGAWRVREAMNTVARSLGLTCSADIGLISIEYTCFSPTHHYSQVLSLSSSGVNTDKLDRMERFVHNFDKKYANLTLAELHQELDRIQTHSGNYSVLVGGLAAALACSAFVFLLGGGLVEMFCAFIGAGIGNLVRGEMIHKQMTILACVGVGVAAACLSYGIVFQTLVALFHVAAGHEAGYIGAMLFVIPGFPFITSMLDISKLDMRSGMERLAFAIMITTVASLVGWLFALMVQLRPGNFLPLSLGPVVLCLLRVAASFCGVYGFSIMFNSPQRMAITAGLVGAVANTLRLELVDLTAVPPAAAAFVGALVAGLLASVINRYEGYPRISLTVPSIVIMVPGLYIYRAVYNIGSNSLSVGAMWLTRAALIIMFLPMGLFLARLLLDKKWRQSD</sequence>
<evidence type="ECO:0000256" key="4">
    <source>
        <dbReference type="ARBA" id="ARBA00022989"/>
    </source>
</evidence>
<dbReference type="GO" id="GO:0015744">
    <property type="term" value="P:succinate transport"/>
    <property type="evidence" value="ECO:0007669"/>
    <property type="project" value="TreeGrafter"/>
</dbReference>
<evidence type="ECO:0000256" key="2">
    <source>
        <dbReference type="ARBA" id="ARBA00022475"/>
    </source>
</evidence>
<dbReference type="Pfam" id="PF12821">
    <property type="entry name" value="ThrE_2"/>
    <property type="match status" value="1"/>
</dbReference>